<keyword evidence="3 5" id="KW-1133">Transmembrane helix</keyword>
<keyword evidence="2 5" id="KW-0812">Transmembrane</keyword>
<name>A0ABP9MD22_9BURK</name>
<feature type="domain" description="Mechanosensitive ion channel MscS" evidence="6">
    <location>
        <begin position="109"/>
        <end position="170"/>
    </location>
</feature>
<reference evidence="8" key="1">
    <citation type="journal article" date="2019" name="Int. J. Syst. Evol. Microbiol.">
        <title>The Global Catalogue of Microorganisms (GCM) 10K type strain sequencing project: providing services to taxonomists for standard genome sequencing and annotation.</title>
        <authorList>
            <consortium name="The Broad Institute Genomics Platform"/>
            <consortium name="The Broad Institute Genome Sequencing Center for Infectious Disease"/>
            <person name="Wu L."/>
            <person name="Ma J."/>
        </authorList>
    </citation>
    <scope>NUCLEOTIDE SEQUENCE [LARGE SCALE GENOMIC DNA]</scope>
    <source>
        <strain evidence="8">JCM 18423</strain>
    </source>
</reference>
<feature type="transmembrane region" description="Helical" evidence="5">
    <location>
        <begin position="15"/>
        <end position="36"/>
    </location>
</feature>
<keyword evidence="4 5" id="KW-0472">Membrane</keyword>
<dbReference type="InterPro" id="IPR023408">
    <property type="entry name" value="MscS_beta-dom_sf"/>
</dbReference>
<dbReference type="Proteomes" id="UP001500227">
    <property type="component" value="Unassembled WGS sequence"/>
</dbReference>
<dbReference type="Pfam" id="PF00924">
    <property type="entry name" value="MS_channel_2nd"/>
    <property type="match status" value="1"/>
</dbReference>
<dbReference type="SUPFAM" id="SSF50182">
    <property type="entry name" value="Sm-like ribonucleoproteins"/>
    <property type="match status" value="1"/>
</dbReference>
<feature type="transmembrane region" description="Helical" evidence="5">
    <location>
        <begin position="57"/>
        <end position="76"/>
    </location>
</feature>
<keyword evidence="8" id="KW-1185">Reference proteome</keyword>
<gene>
    <name evidence="7" type="ORF">GCM10023337_21560</name>
</gene>
<evidence type="ECO:0000256" key="2">
    <source>
        <dbReference type="ARBA" id="ARBA00022692"/>
    </source>
</evidence>
<evidence type="ECO:0000256" key="4">
    <source>
        <dbReference type="ARBA" id="ARBA00023136"/>
    </source>
</evidence>
<sequence>MHLISSLNTFFGGELVRIVSSIVVIIVAIFLNHLNVRYQTSPARAQAKRGQGRQQLVLIKNVIILAAVSFIVMIWATKIAGVAISLSAFAMALVLSTKELIMCITGYTMFAMSRPFNVGDHIELSGVQGLVVDVDLLNITLSETNGSHQITGKTIVLPNSVLLTAVITNHFGLGAYVVGTLRIAVPYATPRAEFTDIATRIATRICEPWANDSLRHFQRLGSRALLEAPSNKIEVLWEPVDTKQHWVEIRFLVPAAQKEAVSQQIQNQIWQEYGAQLSLLPHSQ</sequence>
<dbReference type="PANTHER" id="PTHR30566:SF27">
    <property type="entry name" value="MECHANOSENSITIVE ION CHANNEL PROTEIN"/>
    <property type="match status" value="1"/>
</dbReference>
<dbReference type="InterPro" id="IPR006685">
    <property type="entry name" value="MscS_channel_2nd"/>
</dbReference>
<comment type="subcellular location">
    <subcellularLocation>
        <location evidence="1">Membrane</location>
    </subcellularLocation>
</comment>
<dbReference type="InterPro" id="IPR010920">
    <property type="entry name" value="LSM_dom_sf"/>
</dbReference>
<evidence type="ECO:0000256" key="5">
    <source>
        <dbReference type="SAM" id="Phobius"/>
    </source>
</evidence>
<dbReference type="Gene3D" id="2.30.30.60">
    <property type="match status" value="1"/>
</dbReference>
<evidence type="ECO:0000256" key="3">
    <source>
        <dbReference type="ARBA" id="ARBA00022989"/>
    </source>
</evidence>
<dbReference type="EMBL" id="BAABKD010000011">
    <property type="protein sequence ID" value="GAA5093138.1"/>
    <property type="molecule type" value="Genomic_DNA"/>
</dbReference>
<feature type="transmembrane region" description="Helical" evidence="5">
    <location>
        <begin position="82"/>
        <end position="104"/>
    </location>
</feature>
<comment type="caution">
    <text evidence="7">The sequence shown here is derived from an EMBL/GenBank/DDBJ whole genome shotgun (WGS) entry which is preliminary data.</text>
</comment>
<dbReference type="PANTHER" id="PTHR30566">
    <property type="entry name" value="YNAI-RELATED MECHANOSENSITIVE ION CHANNEL"/>
    <property type="match status" value="1"/>
</dbReference>
<evidence type="ECO:0000259" key="6">
    <source>
        <dbReference type="Pfam" id="PF00924"/>
    </source>
</evidence>
<evidence type="ECO:0000256" key="1">
    <source>
        <dbReference type="ARBA" id="ARBA00004370"/>
    </source>
</evidence>
<protein>
    <submittedName>
        <fullName evidence="7">Mechanosensitive ion channel family protein</fullName>
    </submittedName>
</protein>
<evidence type="ECO:0000313" key="8">
    <source>
        <dbReference type="Proteomes" id="UP001500227"/>
    </source>
</evidence>
<organism evidence="7 8">
    <name type="scientific">Paenalcaligenes hermetiae</name>
    <dbReference type="NCBI Taxonomy" id="1157987"/>
    <lineage>
        <taxon>Bacteria</taxon>
        <taxon>Pseudomonadati</taxon>
        <taxon>Pseudomonadota</taxon>
        <taxon>Betaproteobacteria</taxon>
        <taxon>Burkholderiales</taxon>
        <taxon>Alcaligenaceae</taxon>
        <taxon>Paenalcaligenes</taxon>
    </lineage>
</organism>
<proteinExistence type="predicted"/>
<accession>A0ABP9MD22</accession>
<evidence type="ECO:0000313" key="7">
    <source>
        <dbReference type="EMBL" id="GAA5093138.1"/>
    </source>
</evidence>